<dbReference type="Proteomes" id="UP000657385">
    <property type="component" value="Unassembled WGS sequence"/>
</dbReference>
<comment type="cofactor">
    <cofactor evidence="6">
        <name>Mg(2+)</name>
        <dbReference type="ChEBI" id="CHEBI:18420"/>
    </cofactor>
</comment>
<dbReference type="InterPro" id="IPR029060">
    <property type="entry name" value="PIN-like_dom_sf"/>
</dbReference>
<accession>A0A931FCD9</accession>
<evidence type="ECO:0000256" key="3">
    <source>
        <dbReference type="ARBA" id="ARBA00022723"/>
    </source>
</evidence>
<proteinExistence type="inferred from homology"/>
<evidence type="ECO:0000313" key="8">
    <source>
        <dbReference type="EMBL" id="MBF9069632.1"/>
    </source>
</evidence>
<comment type="function">
    <text evidence="6">Toxic component of a toxin-antitoxin (TA) system. An RNase.</text>
</comment>
<evidence type="ECO:0000256" key="2">
    <source>
        <dbReference type="ARBA" id="ARBA00022722"/>
    </source>
</evidence>
<feature type="domain" description="PIN" evidence="7">
    <location>
        <begin position="10"/>
        <end position="129"/>
    </location>
</feature>
<dbReference type="InterPro" id="IPR022907">
    <property type="entry name" value="VapC_family"/>
</dbReference>
<name>A0A931FCD9_9ACTN</name>
<dbReference type="PANTHER" id="PTHR42188">
    <property type="entry name" value="23S RRNA-SPECIFIC ENDONUCLEASE VAPC20"/>
    <property type="match status" value="1"/>
</dbReference>
<keyword evidence="6" id="KW-0800">Toxin</keyword>
<keyword evidence="4 6" id="KW-0378">Hydrolase</keyword>
<organism evidence="8 9">
    <name type="scientific">Streptacidiphilus fuscans</name>
    <dbReference type="NCBI Taxonomy" id="2789292"/>
    <lineage>
        <taxon>Bacteria</taxon>
        <taxon>Bacillati</taxon>
        <taxon>Actinomycetota</taxon>
        <taxon>Actinomycetes</taxon>
        <taxon>Kitasatosporales</taxon>
        <taxon>Streptomycetaceae</taxon>
        <taxon>Streptacidiphilus</taxon>
    </lineage>
</organism>
<feature type="binding site" evidence="6">
    <location>
        <position position="108"/>
    </location>
    <ligand>
        <name>Mg(2+)</name>
        <dbReference type="ChEBI" id="CHEBI:18420"/>
    </ligand>
</feature>
<dbReference type="EC" id="3.1.-.-" evidence="6"/>
<dbReference type="GO" id="GO:0090729">
    <property type="term" value="F:toxin activity"/>
    <property type="evidence" value="ECO:0007669"/>
    <property type="project" value="UniProtKB-KW"/>
</dbReference>
<dbReference type="SUPFAM" id="SSF88723">
    <property type="entry name" value="PIN domain-like"/>
    <property type="match status" value="1"/>
</dbReference>
<keyword evidence="1 6" id="KW-1277">Toxin-antitoxin system</keyword>
<dbReference type="EMBL" id="JADPRT010000006">
    <property type="protein sequence ID" value="MBF9069632.1"/>
    <property type="molecule type" value="Genomic_DNA"/>
</dbReference>
<keyword evidence="2 6" id="KW-0540">Nuclease</keyword>
<keyword evidence="5 6" id="KW-0460">Magnesium</keyword>
<keyword evidence="3 6" id="KW-0479">Metal-binding</keyword>
<dbReference type="PANTHER" id="PTHR42188:SF1">
    <property type="entry name" value="23S RRNA-SPECIFIC ENDONUCLEASE VAPC20"/>
    <property type="match status" value="1"/>
</dbReference>
<dbReference type="InterPro" id="IPR039018">
    <property type="entry name" value="VapC20-like"/>
</dbReference>
<evidence type="ECO:0000256" key="4">
    <source>
        <dbReference type="ARBA" id="ARBA00022801"/>
    </source>
</evidence>
<gene>
    <name evidence="6" type="primary">vapC</name>
    <name evidence="8" type="ORF">I2501_16530</name>
</gene>
<evidence type="ECO:0000256" key="5">
    <source>
        <dbReference type="ARBA" id="ARBA00022842"/>
    </source>
</evidence>
<dbReference type="Pfam" id="PF01850">
    <property type="entry name" value="PIN"/>
    <property type="match status" value="1"/>
</dbReference>
<dbReference type="GO" id="GO:0004521">
    <property type="term" value="F:RNA endonuclease activity"/>
    <property type="evidence" value="ECO:0007669"/>
    <property type="project" value="InterPro"/>
</dbReference>
<dbReference type="GO" id="GO:0016787">
    <property type="term" value="F:hydrolase activity"/>
    <property type="evidence" value="ECO:0007669"/>
    <property type="project" value="UniProtKB-KW"/>
</dbReference>
<keyword evidence="9" id="KW-1185">Reference proteome</keyword>
<reference evidence="8" key="1">
    <citation type="submission" date="2020-11" db="EMBL/GenBank/DDBJ databases">
        <title>Isolation and identification of active actinomycetes.</title>
        <authorList>
            <person name="Yu B."/>
        </authorList>
    </citation>
    <scope>NUCLEOTIDE SEQUENCE</scope>
    <source>
        <strain evidence="8">NEAU-YB345</strain>
    </source>
</reference>
<sequence>MTLDAPRTAVADTSVLLAAFNHRDQRHDRAVEALNMPRVLMISPLVMAELDYLLHRQACEAVAVDTVTRLVALAGQGIVHFASVDRGLYVEAEEVLRRHKGMRLGLTDAANVVLAHRLHRPAIASFDGHYLSIAPRSEREQPLWVAPGPSES</sequence>
<dbReference type="RefSeq" id="WP_196194805.1">
    <property type="nucleotide sequence ID" value="NZ_JADPRT010000006.1"/>
</dbReference>
<dbReference type="InterPro" id="IPR002716">
    <property type="entry name" value="PIN_dom"/>
</dbReference>
<evidence type="ECO:0000313" key="9">
    <source>
        <dbReference type="Proteomes" id="UP000657385"/>
    </source>
</evidence>
<dbReference type="Gene3D" id="3.40.50.1010">
    <property type="entry name" value="5'-nuclease"/>
    <property type="match status" value="1"/>
</dbReference>
<protein>
    <recommendedName>
        <fullName evidence="6">Ribonuclease VapC</fullName>
        <shortName evidence="6">RNase VapC</shortName>
        <ecNumber evidence="6">3.1.-.-</ecNumber>
    </recommendedName>
    <alternativeName>
        <fullName evidence="6">Toxin VapC</fullName>
    </alternativeName>
</protein>
<feature type="binding site" evidence="6">
    <location>
        <position position="12"/>
    </location>
    <ligand>
        <name>Mg(2+)</name>
        <dbReference type="ChEBI" id="CHEBI:18420"/>
    </ligand>
</feature>
<dbReference type="AlphaFoldDB" id="A0A931FCD9"/>
<evidence type="ECO:0000256" key="1">
    <source>
        <dbReference type="ARBA" id="ARBA00022649"/>
    </source>
</evidence>
<dbReference type="GO" id="GO:0016075">
    <property type="term" value="P:rRNA catabolic process"/>
    <property type="evidence" value="ECO:0007669"/>
    <property type="project" value="TreeGrafter"/>
</dbReference>
<dbReference type="GO" id="GO:0000287">
    <property type="term" value="F:magnesium ion binding"/>
    <property type="evidence" value="ECO:0007669"/>
    <property type="project" value="UniProtKB-UniRule"/>
</dbReference>
<comment type="caution">
    <text evidence="8">The sequence shown here is derived from an EMBL/GenBank/DDBJ whole genome shotgun (WGS) entry which is preliminary data.</text>
</comment>
<evidence type="ECO:0000259" key="7">
    <source>
        <dbReference type="Pfam" id="PF01850"/>
    </source>
</evidence>
<dbReference type="HAMAP" id="MF_00265">
    <property type="entry name" value="VapC_Nob1"/>
    <property type="match status" value="1"/>
</dbReference>
<comment type="similarity">
    <text evidence="6">Belongs to the PINc/VapC protein family.</text>
</comment>
<evidence type="ECO:0000256" key="6">
    <source>
        <dbReference type="HAMAP-Rule" id="MF_00265"/>
    </source>
</evidence>